<dbReference type="GO" id="GO:0005634">
    <property type="term" value="C:nucleus"/>
    <property type="evidence" value="ECO:0007669"/>
    <property type="project" value="UniProtKB-SubCell"/>
</dbReference>
<reference evidence="17 18" key="1">
    <citation type="journal article" date="2021" name="Elife">
        <title>Chloroplast acquisition without the gene transfer in kleptoplastic sea slugs, Plakobranchus ocellatus.</title>
        <authorList>
            <person name="Maeda T."/>
            <person name="Takahashi S."/>
            <person name="Yoshida T."/>
            <person name="Shimamura S."/>
            <person name="Takaki Y."/>
            <person name="Nagai Y."/>
            <person name="Toyoda A."/>
            <person name="Suzuki Y."/>
            <person name="Arimoto A."/>
            <person name="Ishii H."/>
            <person name="Satoh N."/>
            <person name="Nishiyama T."/>
            <person name="Hasebe M."/>
            <person name="Maruyama T."/>
            <person name="Minagawa J."/>
            <person name="Obokata J."/>
            <person name="Shigenobu S."/>
        </authorList>
    </citation>
    <scope>NUCLEOTIDE SEQUENCE [LARGE SCALE GENOMIC DNA]</scope>
</reference>
<dbReference type="SUPFAM" id="SSF55307">
    <property type="entry name" value="Tubulin C-terminal domain-like"/>
    <property type="match status" value="1"/>
</dbReference>
<sequence length="485" mass="53846">VKDLDYDGDDDDNEDDDDDDDHGRFGGAVGEGAYRSSVDLGQCGNQVGGQFFSTIAEDISTRSTGVSPKENKDYVDTSLETFFTQSESDRSRDGYPALPKARAILVDMESKAVSQTMHKAKKSGKWAYSESQGFSQKRGSGNNWANGFCIHGPNSEESVMNLVRKEVEKCDRLSGFMSLLSLAGGTGSGVGAFVTQSLRDEYPHSFILNQVVWPYNTGEVIVQNYNAVLTLSHLHDTADALIVMENDSLHKICAQLLNIKNISFADINCVIAHKLASILQPCQAKDGAGTAKCDLGFLLERLVAHPQYKLLTVKNIPQMSDVAKEFSVYQWPGLMRNLRQMLISDAPMEEGINWNVRPVAYRTESGHNCFNRSLSTLLVLRGRDIDGVNTAMFEDPAIYTPWMTPDMSSCVARQPRLFCEYDQAAALISNSQAGIRQLDRILSKAWTMFTSRAYVHQYLKHGLTEEDFLDSFISLEKVVASYNNL</sequence>
<dbReference type="GO" id="GO:0005200">
    <property type="term" value="F:structural constituent of cytoskeleton"/>
    <property type="evidence" value="ECO:0007669"/>
    <property type="project" value="InterPro"/>
</dbReference>
<evidence type="ECO:0000256" key="10">
    <source>
        <dbReference type="ARBA" id="ARBA00023242"/>
    </source>
</evidence>
<comment type="caution">
    <text evidence="17">The sequence shown here is derived from an EMBL/GenBank/DDBJ whole genome shotgun (WGS) entry which is preliminary data.</text>
</comment>
<evidence type="ECO:0000256" key="13">
    <source>
        <dbReference type="ARBA" id="ARBA00046149"/>
    </source>
</evidence>
<dbReference type="FunFam" id="3.40.50.1440:FF:000021">
    <property type="entry name" value="Tubulin delta chain"/>
    <property type="match status" value="1"/>
</dbReference>
<accession>A0AAV4FCR4</accession>
<dbReference type="GO" id="GO:0007017">
    <property type="term" value="P:microtubule-based process"/>
    <property type="evidence" value="ECO:0007669"/>
    <property type="project" value="InterPro"/>
</dbReference>
<keyword evidence="11" id="KW-0966">Cell projection</keyword>
<gene>
    <name evidence="17" type="ORF">ElyMa_000342200</name>
</gene>
<dbReference type="GO" id="GO:0005874">
    <property type="term" value="C:microtubule"/>
    <property type="evidence" value="ECO:0007669"/>
    <property type="project" value="UniProtKB-KW"/>
</dbReference>
<evidence type="ECO:0000256" key="11">
    <source>
        <dbReference type="ARBA" id="ARBA00023273"/>
    </source>
</evidence>
<dbReference type="Proteomes" id="UP000762676">
    <property type="component" value="Unassembled WGS sequence"/>
</dbReference>
<dbReference type="Pfam" id="PF00091">
    <property type="entry name" value="Tubulin"/>
    <property type="match status" value="1"/>
</dbReference>
<keyword evidence="7 14" id="KW-0547">Nucleotide-binding</keyword>
<dbReference type="EMBL" id="BMAT01000681">
    <property type="protein sequence ID" value="GFR71027.1"/>
    <property type="molecule type" value="Genomic_DNA"/>
</dbReference>
<keyword evidence="10" id="KW-0539">Nucleus</keyword>
<keyword evidence="6 14" id="KW-0493">Microtubule</keyword>
<protein>
    <recommendedName>
        <fullName evidence="5">Tubulin delta chain</fullName>
    </recommendedName>
    <alternativeName>
        <fullName evidence="12">Delta-tubulin</fullName>
    </alternativeName>
</protein>
<evidence type="ECO:0000256" key="3">
    <source>
        <dbReference type="ARBA" id="ARBA00004138"/>
    </source>
</evidence>
<evidence type="ECO:0000256" key="7">
    <source>
        <dbReference type="ARBA" id="ARBA00022741"/>
    </source>
</evidence>
<dbReference type="InterPro" id="IPR017975">
    <property type="entry name" value="Tubulin_CS"/>
</dbReference>
<evidence type="ECO:0000256" key="5">
    <source>
        <dbReference type="ARBA" id="ARBA00014184"/>
    </source>
</evidence>
<name>A0AAV4FCR4_9GAST</name>
<dbReference type="SUPFAM" id="SSF52490">
    <property type="entry name" value="Tubulin nucleotide-binding domain-like"/>
    <property type="match status" value="1"/>
</dbReference>
<dbReference type="GO" id="GO:0005929">
    <property type="term" value="C:cilium"/>
    <property type="evidence" value="ECO:0007669"/>
    <property type="project" value="UniProtKB-SubCell"/>
</dbReference>
<dbReference type="InterPro" id="IPR023123">
    <property type="entry name" value="Tubulin_C"/>
</dbReference>
<dbReference type="GO" id="GO:0030030">
    <property type="term" value="P:cell projection organization"/>
    <property type="evidence" value="ECO:0007669"/>
    <property type="project" value="UniProtKB-KW"/>
</dbReference>
<keyword evidence="8" id="KW-0970">Cilium biogenesis/degradation</keyword>
<evidence type="ECO:0000313" key="18">
    <source>
        <dbReference type="Proteomes" id="UP000762676"/>
    </source>
</evidence>
<evidence type="ECO:0000256" key="2">
    <source>
        <dbReference type="ARBA" id="ARBA00004123"/>
    </source>
</evidence>
<comment type="function">
    <text evidence="13">Acts as a positive regulator of hedgehog signaling and regulates ciliary function.</text>
</comment>
<evidence type="ECO:0000256" key="9">
    <source>
        <dbReference type="ARBA" id="ARBA00023134"/>
    </source>
</evidence>
<dbReference type="GO" id="GO:0005525">
    <property type="term" value="F:GTP binding"/>
    <property type="evidence" value="ECO:0007669"/>
    <property type="project" value="UniProtKB-UniRule"/>
</dbReference>
<comment type="similarity">
    <text evidence="4 14">Belongs to the tubulin family.</text>
</comment>
<dbReference type="InterPro" id="IPR003008">
    <property type="entry name" value="Tubulin_FtsZ_GTPase"/>
</dbReference>
<dbReference type="PRINTS" id="PR01161">
    <property type="entry name" value="TUBULIN"/>
</dbReference>
<evidence type="ECO:0000256" key="15">
    <source>
        <dbReference type="SAM" id="MobiDB-lite"/>
    </source>
</evidence>
<proteinExistence type="inferred from homology"/>
<feature type="compositionally biased region" description="Acidic residues" evidence="15">
    <location>
        <begin position="1"/>
        <end position="20"/>
    </location>
</feature>
<evidence type="ECO:0000256" key="1">
    <source>
        <dbReference type="ARBA" id="ARBA00004114"/>
    </source>
</evidence>
<dbReference type="InterPro" id="IPR036525">
    <property type="entry name" value="Tubulin/FtsZ_GTPase_sf"/>
</dbReference>
<dbReference type="AlphaFoldDB" id="A0AAV4FCR4"/>
<dbReference type="PRINTS" id="PR01224">
    <property type="entry name" value="DELTATUBULIN"/>
</dbReference>
<dbReference type="InterPro" id="IPR002967">
    <property type="entry name" value="Delta_tubulin"/>
</dbReference>
<organism evidence="17 18">
    <name type="scientific">Elysia marginata</name>
    <dbReference type="NCBI Taxonomy" id="1093978"/>
    <lineage>
        <taxon>Eukaryota</taxon>
        <taxon>Metazoa</taxon>
        <taxon>Spiralia</taxon>
        <taxon>Lophotrochozoa</taxon>
        <taxon>Mollusca</taxon>
        <taxon>Gastropoda</taxon>
        <taxon>Heterobranchia</taxon>
        <taxon>Euthyneura</taxon>
        <taxon>Panpulmonata</taxon>
        <taxon>Sacoglossa</taxon>
        <taxon>Placobranchoidea</taxon>
        <taxon>Plakobranchidae</taxon>
        <taxon>Elysia</taxon>
    </lineage>
</organism>
<dbReference type="InterPro" id="IPR008280">
    <property type="entry name" value="Tub_FtsZ_C"/>
</dbReference>
<dbReference type="SMART" id="SM00864">
    <property type="entry name" value="Tubulin"/>
    <property type="match status" value="1"/>
</dbReference>
<dbReference type="PROSITE" id="PS00227">
    <property type="entry name" value="TUBULIN"/>
    <property type="match status" value="1"/>
</dbReference>
<dbReference type="CDD" id="cd02189">
    <property type="entry name" value="delta_zeta_tubulin-like"/>
    <property type="match status" value="1"/>
</dbReference>
<evidence type="ECO:0000313" key="17">
    <source>
        <dbReference type="EMBL" id="GFR71027.1"/>
    </source>
</evidence>
<evidence type="ECO:0000259" key="16">
    <source>
        <dbReference type="SMART" id="SM00864"/>
    </source>
</evidence>
<dbReference type="Gene3D" id="1.10.287.600">
    <property type="entry name" value="Helix hairpin bin"/>
    <property type="match status" value="1"/>
</dbReference>
<dbReference type="GO" id="GO:0005814">
    <property type="term" value="C:centriole"/>
    <property type="evidence" value="ECO:0007669"/>
    <property type="project" value="UniProtKB-SubCell"/>
</dbReference>
<evidence type="ECO:0000256" key="14">
    <source>
        <dbReference type="RuleBase" id="RU000352"/>
    </source>
</evidence>
<dbReference type="InterPro" id="IPR000217">
    <property type="entry name" value="Tubulin"/>
</dbReference>
<feature type="non-terminal residue" evidence="17">
    <location>
        <position position="1"/>
    </location>
</feature>
<evidence type="ECO:0000256" key="4">
    <source>
        <dbReference type="ARBA" id="ARBA00009636"/>
    </source>
</evidence>
<comment type="subcellular location">
    <subcellularLocation>
        <location evidence="3">Cell projection</location>
        <location evidence="3">Cilium</location>
    </subcellularLocation>
    <subcellularLocation>
        <location evidence="1">Cytoplasm</location>
        <location evidence="1">Cytoskeleton</location>
        <location evidence="1">Microtubule organizing center</location>
        <location evidence="1">Centrosome</location>
        <location evidence="1">Centriole</location>
    </subcellularLocation>
    <subcellularLocation>
        <location evidence="2">Nucleus</location>
    </subcellularLocation>
</comment>
<evidence type="ECO:0000256" key="8">
    <source>
        <dbReference type="ARBA" id="ARBA00022794"/>
    </source>
</evidence>
<dbReference type="Gene3D" id="3.40.50.1440">
    <property type="entry name" value="Tubulin/FtsZ, GTPase domain"/>
    <property type="match status" value="1"/>
</dbReference>
<feature type="domain" description="Tubulin/FtsZ GTPase" evidence="16">
    <location>
        <begin position="79"/>
        <end position="287"/>
    </location>
</feature>
<feature type="region of interest" description="Disordered" evidence="15">
    <location>
        <begin position="1"/>
        <end position="31"/>
    </location>
</feature>
<keyword evidence="18" id="KW-1185">Reference proteome</keyword>
<evidence type="ECO:0000256" key="12">
    <source>
        <dbReference type="ARBA" id="ARBA00030594"/>
    </source>
</evidence>
<keyword evidence="9 14" id="KW-0342">GTP-binding</keyword>
<dbReference type="PANTHER" id="PTHR11588">
    <property type="entry name" value="TUBULIN"/>
    <property type="match status" value="1"/>
</dbReference>
<evidence type="ECO:0000256" key="6">
    <source>
        <dbReference type="ARBA" id="ARBA00022701"/>
    </source>
</evidence>